<accession>A0ABZ0W5T4</accession>
<gene>
    <name evidence="1" type="ORF">U0035_00075</name>
</gene>
<dbReference type="Proteomes" id="UP001325680">
    <property type="component" value="Chromosome"/>
</dbReference>
<sequence length="600" mass="68299">MRMLKYGFASMLAVGITMLSPVEGQGPAIQLQLKAEQSMWRLAGTDALNRSFGPSAGKLAAEKTVGVFYSLWLGQHKSGQKAVYDIQKLSETNPEALNDVKGRPESPLNEFHFWGEPLYGYYSMSDPWVVTRHIELLTNAGVDYLCIDATNRVLYAEPVKNLLRVLTMFVEQGFKAPKVVFYTNSFSGTTVDDLYNQFYKSGIYNHLWFSPLGKPMIIGITEKNGKASDMTRHNEFTDFIKPEMQQYFDVRESQWPNGDYNRVSIPWMSWQYPQWNHNGTVAVPVAQHSHSVIVASAMHPESSRGYNNVTKQVEKDWTAGANFQTMWDAVFQSKANIDHVLITSFNEWMAIKYANAHGHDKVFFVDVYNHEFSRDIEMMRGGYQDNFYLQLARNIRRFKLKEVPPAGYKEKTIDIIKGLDSQWKDVESVYTDVAGDAISRNFLNATGTHTYTDNSNRNDITEVKVAHDKKMLYFRITTASPVTVYNNNDVNWMNILIKTKKPGSNFAGYQYIINRKPATRKKTSVEQSSGGYNWKASGNAQYVVKNNVMQVAVPLHAVGLTANKVSFEFKVSDNVTRYNDIMDYYVTGDSAPIGRMNYAY</sequence>
<evidence type="ECO:0000313" key="1">
    <source>
        <dbReference type="EMBL" id="WQD38541.1"/>
    </source>
</evidence>
<reference evidence="1 2" key="1">
    <citation type="submission" date="2023-12" db="EMBL/GenBank/DDBJ databases">
        <title>Genome sequencing and assembly of bacterial species from a model synthetic community.</title>
        <authorList>
            <person name="Hogle S.L."/>
        </authorList>
    </citation>
    <scope>NUCLEOTIDE SEQUENCE [LARGE SCALE GENOMIC DNA]</scope>
    <source>
        <strain evidence="1 2">HAMBI_3031</strain>
    </source>
</reference>
<dbReference type="Gene3D" id="3.20.20.80">
    <property type="entry name" value="Glycosidases"/>
    <property type="match status" value="1"/>
</dbReference>
<protein>
    <submittedName>
        <fullName evidence="1">Uncharacterized protein</fullName>
    </submittedName>
</protein>
<dbReference type="RefSeq" id="WP_114791287.1">
    <property type="nucleotide sequence ID" value="NZ_CP139960.1"/>
</dbReference>
<keyword evidence="2" id="KW-1185">Reference proteome</keyword>
<name>A0ABZ0W5T4_9BACT</name>
<proteinExistence type="predicted"/>
<evidence type="ECO:0000313" key="2">
    <source>
        <dbReference type="Proteomes" id="UP001325680"/>
    </source>
</evidence>
<organism evidence="1 2">
    <name type="scientific">Niabella yanshanensis</name>
    <dbReference type="NCBI Taxonomy" id="577386"/>
    <lineage>
        <taxon>Bacteria</taxon>
        <taxon>Pseudomonadati</taxon>
        <taxon>Bacteroidota</taxon>
        <taxon>Chitinophagia</taxon>
        <taxon>Chitinophagales</taxon>
        <taxon>Chitinophagaceae</taxon>
        <taxon>Niabella</taxon>
    </lineage>
</organism>
<dbReference type="EMBL" id="CP139960">
    <property type="protein sequence ID" value="WQD38541.1"/>
    <property type="molecule type" value="Genomic_DNA"/>
</dbReference>